<dbReference type="GO" id="GO:0005524">
    <property type="term" value="F:ATP binding"/>
    <property type="evidence" value="ECO:0007669"/>
    <property type="project" value="InterPro"/>
</dbReference>
<dbReference type="PANTHER" id="PTHR35023:SF1">
    <property type="entry name" value="MG-PROTOPORPHYRIN IX CHELATASE"/>
    <property type="match status" value="1"/>
</dbReference>
<dbReference type="InterPro" id="IPR002035">
    <property type="entry name" value="VWF_A"/>
</dbReference>
<reference evidence="4" key="1">
    <citation type="journal article" date="2020" name="mSystems">
        <title>Genome- and Community-Level Interaction Insights into Carbon Utilization and Element Cycling Functions of Hydrothermarchaeota in Hydrothermal Sediment.</title>
        <authorList>
            <person name="Zhou Z."/>
            <person name="Liu Y."/>
            <person name="Xu W."/>
            <person name="Pan J."/>
            <person name="Luo Z.H."/>
            <person name="Li M."/>
        </authorList>
    </citation>
    <scope>NUCLEOTIDE SEQUENCE [LARGE SCALE GENOMIC DNA]</scope>
    <source>
        <strain evidence="4">SpSt-6</strain>
    </source>
</reference>
<dbReference type="Gene3D" id="3.40.50.410">
    <property type="entry name" value="von Willebrand factor, type A domain"/>
    <property type="match status" value="1"/>
</dbReference>
<comment type="caution">
    <text evidence="4">The sequence shown here is derived from an EMBL/GenBank/DDBJ whole genome shotgun (WGS) entry which is preliminary data.</text>
</comment>
<dbReference type="EMBL" id="DSZN01000069">
    <property type="protein sequence ID" value="HGQ85486.1"/>
    <property type="molecule type" value="Genomic_DNA"/>
</dbReference>
<accession>A0A7C4NV73</accession>
<sequence>MLSLKEYSLSFSDFVSQETAKLGLLLNIIEPKCGGLLLVGKKGTGKSTLLKAFKNIVSSLDYPFVEVPMNVTEEALLGGIDIEETLKQGKRIYQRGLLGKANEGFLVIEDINLFPNDILSLIFEVQSRGENIVEREGITLREPANFIILATMNLEEGEFSSHFLDRFGMCVIMDDIKDKERRKEIIRLNLQDFGNLRKDEEEIVKGILRSKELIKEVKLPDEIKDYIIELALKSAVAGHRADIFLMHAVKAYTAYLGEKEVKKEYVDEVAPLVLVHRKRLIEPPPPPQQEEEPQEEKEEQKQNQEKEKKETKQKEPLSSLPEGSIERFSQEKEEVFPVGESFKVKRILLKKDRIIREAVGRRTKTKIKGRGGRFVRSLIQEREEVAISATIRAASPFQIVRGRKDKLIIKEEDLRYKEKERKMRHIVIFVVDGSGSMGVENRMIQTKGAILSLLMDCYQKRDKIAMIVFRKDRAETVLPPTSSHELALKRLKEIPTGGKTPLSAGLMETYNLIRRLKLKEPYSRFLIFLITDGKANVSLTGKSVFEELQSLCSLLSSISSADFIVIDTEKKNKFIRMDIAFKVAEWLNARYYLVEDLKADSLLAIARAYKL</sequence>
<evidence type="ECO:0000313" key="4">
    <source>
        <dbReference type="EMBL" id="HGQ85486.1"/>
    </source>
</evidence>
<dbReference type="PANTHER" id="PTHR35023">
    <property type="entry name" value="CHELATASE-RELATED"/>
    <property type="match status" value="1"/>
</dbReference>
<dbReference type="Gene3D" id="3.40.50.300">
    <property type="entry name" value="P-loop containing nucleotide triphosphate hydrolases"/>
    <property type="match status" value="1"/>
</dbReference>
<proteinExistence type="inferred from homology"/>
<dbReference type="InterPro" id="IPR052989">
    <property type="entry name" value="Mg-chelatase_DI-like"/>
</dbReference>
<dbReference type="AlphaFoldDB" id="A0A7C4NV73"/>
<dbReference type="PROSITE" id="PS50234">
    <property type="entry name" value="VWFA"/>
    <property type="match status" value="1"/>
</dbReference>
<dbReference type="CDD" id="cd01451">
    <property type="entry name" value="vWA_Magnesium_chelatase"/>
    <property type="match status" value="1"/>
</dbReference>
<feature type="compositionally biased region" description="Basic and acidic residues" evidence="2">
    <location>
        <begin position="298"/>
        <end position="315"/>
    </location>
</feature>
<dbReference type="Pfam" id="PF13519">
    <property type="entry name" value="VWA_2"/>
    <property type="match status" value="1"/>
</dbReference>
<dbReference type="SMART" id="SM00327">
    <property type="entry name" value="VWA"/>
    <property type="match status" value="1"/>
</dbReference>
<dbReference type="SUPFAM" id="SSF52540">
    <property type="entry name" value="P-loop containing nucleoside triphosphate hydrolases"/>
    <property type="match status" value="1"/>
</dbReference>
<dbReference type="InterPro" id="IPR041628">
    <property type="entry name" value="ChlI/MoxR_AAA_lid"/>
</dbReference>
<dbReference type="CDD" id="cd00009">
    <property type="entry name" value="AAA"/>
    <property type="match status" value="1"/>
</dbReference>
<organism evidence="4">
    <name type="scientific">Thermodesulfobacterium geofontis</name>
    <dbReference type="NCBI Taxonomy" id="1295609"/>
    <lineage>
        <taxon>Bacteria</taxon>
        <taxon>Pseudomonadati</taxon>
        <taxon>Thermodesulfobacteriota</taxon>
        <taxon>Thermodesulfobacteria</taxon>
        <taxon>Thermodesulfobacteriales</taxon>
        <taxon>Thermodesulfobacteriaceae</taxon>
        <taxon>Thermodesulfobacterium</taxon>
    </lineage>
</organism>
<protein>
    <submittedName>
        <fullName evidence="4">VWA domain-containing protein</fullName>
    </submittedName>
</protein>
<dbReference type="InterPro" id="IPR011704">
    <property type="entry name" value="ATPase_dyneun-rel_AAA"/>
</dbReference>
<feature type="domain" description="VWFA" evidence="3">
    <location>
        <begin position="426"/>
        <end position="611"/>
    </location>
</feature>
<evidence type="ECO:0000259" key="3">
    <source>
        <dbReference type="PROSITE" id="PS50234"/>
    </source>
</evidence>
<evidence type="ECO:0000256" key="2">
    <source>
        <dbReference type="SAM" id="MobiDB-lite"/>
    </source>
</evidence>
<dbReference type="Pfam" id="PF17863">
    <property type="entry name" value="AAA_lid_2"/>
    <property type="match status" value="1"/>
</dbReference>
<evidence type="ECO:0000256" key="1">
    <source>
        <dbReference type="ARBA" id="ARBA00005799"/>
    </source>
</evidence>
<dbReference type="SUPFAM" id="SSF53300">
    <property type="entry name" value="vWA-like"/>
    <property type="match status" value="1"/>
</dbReference>
<feature type="region of interest" description="Disordered" evidence="2">
    <location>
        <begin position="281"/>
        <end position="324"/>
    </location>
</feature>
<dbReference type="Pfam" id="PF07728">
    <property type="entry name" value="AAA_5"/>
    <property type="match status" value="1"/>
</dbReference>
<dbReference type="InterPro" id="IPR041702">
    <property type="entry name" value="BchD/ChlD_VWA"/>
</dbReference>
<dbReference type="InterPro" id="IPR003593">
    <property type="entry name" value="AAA+_ATPase"/>
</dbReference>
<dbReference type="Gene3D" id="1.10.8.80">
    <property type="entry name" value="Magnesium chelatase subunit I, C-Terminal domain"/>
    <property type="match status" value="1"/>
</dbReference>
<comment type="similarity">
    <text evidence="1">Belongs to the Mg-chelatase subunits D/I family.</text>
</comment>
<name>A0A7C4NV73_9BACT</name>
<dbReference type="GO" id="GO:0016887">
    <property type="term" value="F:ATP hydrolysis activity"/>
    <property type="evidence" value="ECO:0007669"/>
    <property type="project" value="InterPro"/>
</dbReference>
<dbReference type="InterPro" id="IPR036465">
    <property type="entry name" value="vWFA_dom_sf"/>
</dbReference>
<dbReference type="InterPro" id="IPR027417">
    <property type="entry name" value="P-loop_NTPase"/>
</dbReference>
<dbReference type="SMART" id="SM00382">
    <property type="entry name" value="AAA"/>
    <property type="match status" value="1"/>
</dbReference>
<gene>
    <name evidence="4" type="ORF">ENT66_03815</name>
</gene>